<dbReference type="InParanoid" id="A0A177CEH0"/>
<evidence type="ECO:0000313" key="2">
    <source>
        <dbReference type="EMBL" id="OAG05199.1"/>
    </source>
</evidence>
<dbReference type="GeneID" id="28771054"/>
<proteinExistence type="predicted"/>
<dbReference type="Proteomes" id="UP000077069">
    <property type="component" value="Unassembled WGS sequence"/>
</dbReference>
<organism evidence="2 3">
    <name type="scientific">Paraphaeosphaeria sporulosa</name>
    <dbReference type="NCBI Taxonomy" id="1460663"/>
    <lineage>
        <taxon>Eukaryota</taxon>
        <taxon>Fungi</taxon>
        <taxon>Dikarya</taxon>
        <taxon>Ascomycota</taxon>
        <taxon>Pezizomycotina</taxon>
        <taxon>Dothideomycetes</taxon>
        <taxon>Pleosporomycetidae</taxon>
        <taxon>Pleosporales</taxon>
        <taxon>Massarineae</taxon>
        <taxon>Didymosphaeriaceae</taxon>
        <taxon>Paraphaeosphaeria</taxon>
    </lineage>
</organism>
<accession>A0A177CEH0</accession>
<dbReference type="AlphaFoldDB" id="A0A177CEH0"/>
<evidence type="ECO:0000256" key="1">
    <source>
        <dbReference type="SAM" id="SignalP"/>
    </source>
</evidence>
<dbReference type="RefSeq" id="XP_018035564.1">
    <property type="nucleotide sequence ID" value="XM_018187568.1"/>
</dbReference>
<evidence type="ECO:0000313" key="3">
    <source>
        <dbReference type="Proteomes" id="UP000077069"/>
    </source>
</evidence>
<keyword evidence="3" id="KW-1185">Reference proteome</keyword>
<name>A0A177CEH0_9PLEO</name>
<keyword evidence="1" id="KW-0732">Signal</keyword>
<feature type="chain" id="PRO_5008058104" description="Ig-like domain-containing protein" evidence="1">
    <location>
        <begin position="26"/>
        <end position="234"/>
    </location>
</feature>
<gene>
    <name evidence="2" type="ORF">CC84DRAFT_832060</name>
</gene>
<protein>
    <recommendedName>
        <fullName evidence="4">Ig-like domain-containing protein</fullName>
    </recommendedName>
</protein>
<dbReference type="EMBL" id="KV441553">
    <property type="protein sequence ID" value="OAG05199.1"/>
    <property type="molecule type" value="Genomic_DNA"/>
</dbReference>
<sequence>MWYADAHCHFLICAQLLVLCSTDLSDENPIHRPIACDYQKKKRRLGGLLPRSTKQSHLMQRNASSRREQWKAMIRPCITQTCSCKPLALSCRVLVLGGLSRRTAPGPKTLRVAIPVLITQGIRFEAEDGEAVMTACGISQTGSPRGRSEISRSSTIHWRQPRGPPSPGTPCAVTVSVGNQLGQCKGRECGRHSRRGKPVERRRQPWRVLRLSTGSTLAARATAATYTYLRHTTT</sequence>
<reference evidence="2 3" key="1">
    <citation type="submission" date="2016-05" db="EMBL/GenBank/DDBJ databases">
        <title>Comparative analysis of secretome profiles of manganese(II)-oxidizing ascomycete fungi.</title>
        <authorList>
            <consortium name="DOE Joint Genome Institute"/>
            <person name="Zeiner C.A."/>
            <person name="Purvine S.O."/>
            <person name="Zink E.M."/>
            <person name="Wu S."/>
            <person name="Pasa-Tolic L."/>
            <person name="Chaput D.L."/>
            <person name="Haridas S."/>
            <person name="Grigoriev I.V."/>
            <person name="Santelli C.M."/>
            <person name="Hansel C.M."/>
        </authorList>
    </citation>
    <scope>NUCLEOTIDE SEQUENCE [LARGE SCALE GENOMIC DNA]</scope>
    <source>
        <strain evidence="2 3">AP3s5-JAC2a</strain>
    </source>
</reference>
<evidence type="ECO:0008006" key="4">
    <source>
        <dbReference type="Google" id="ProtNLM"/>
    </source>
</evidence>
<feature type="signal peptide" evidence="1">
    <location>
        <begin position="1"/>
        <end position="25"/>
    </location>
</feature>